<dbReference type="EMBL" id="MK500546">
    <property type="protein sequence ID" value="QBK91557.1"/>
    <property type="molecule type" value="Genomic_DNA"/>
</dbReference>
<feature type="transmembrane region" description="Helical" evidence="1">
    <location>
        <begin position="20"/>
        <end position="43"/>
    </location>
</feature>
<proteinExistence type="predicted"/>
<evidence type="ECO:0000256" key="1">
    <source>
        <dbReference type="SAM" id="Phobius"/>
    </source>
</evidence>
<protein>
    <submittedName>
        <fullName evidence="2">Uncharacterized protein</fullName>
    </submittedName>
</protein>
<name>A0A481Z714_9VIRU</name>
<keyword evidence="1" id="KW-0812">Transmembrane</keyword>
<sequence>MSTTPFYTTTPLSTDQCPSVVPWIVVIILLILVIIGLAIWLIVRHVQDSDNDNAKLLNLPNAQISSSSTTISGSWGTLDDENDKVTLYVSQRTLVINSDGTITCNQVTVFCASDNGSNKTVSIPDGKLSVNNTYNAALIVTSNNAVNYRIFGPVKTFTQDESNLKDVSFNIRDLNNCIGVVSDEATYTENPPFNGIYRFDKPGESSKHDTFLVKYETDDPNTQVDPPIIICKNNNSRDVVLAEWVSDNDIHLLDPNEDIKILSVNQCLWTYNMAPPNGAAGQNRWCLSSNQSTSSTNQNVTDTVCLARSGTSSLEVITISDSGQWLNNLYDP</sequence>
<organism evidence="2">
    <name type="scientific">Pithovirus LCPAC302</name>
    <dbReference type="NCBI Taxonomy" id="2506593"/>
    <lineage>
        <taxon>Viruses</taxon>
        <taxon>Pithoviruses</taxon>
    </lineage>
</organism>
<evidence type="ECO:0000313" key="2">
    <source>
        <dbReference type="EMBL" id="QBK91557.1"/>
    </source>
</evidence>
<reference evidence="2" key="1">
    <citation type="journal article" date="2019" name="MBio">
        <title>Virus Genomes from Deep Sea Sediments Expand the Ocean Megavirome and Support Independent Origins of Viral Gigantism.</title>
        <authorList>
            <person name="Backstrom D."/>
            <person name="Yutin N."/>
            <person name="Jorgensen S.L."/>
            <person name="Dharamshi J."/>
            <person name="Homa F."/>
            <person name="Zaremba-Niedwiedzka K."/>
            <person name="Spang A."/>
            <person name="Wolf Y.I."/>
            <person name="Koonin E.V."/>
            <person name="Ettema T.J."/>
        </authorList>
    </citation>
    <scope>NUCLEOTIDE SEQUENCE</scope>
</reference>
<keyword evidence="1" id="KW-1133">Transmembrane helix</keyword>
<keyword evidence="1" id="KW-0472">Membrane</keyword>
<accession>A0A481Z714</accession>
<gene>
    <name evidence="2" type="ORF">LCPAC302_01770</name>
</gene>